<evidence type="ECO:0000256" key="1">
    <source>
        <dbReference type="SAM" id="MobiDB-lite"/>
    </source>
</evidence>
<reference evidence="3" key="1">
    <citation type="submission" date="2016-07" db="EMBL/GenBank/DDBJ databases">
        <authorList>
            <person name="Bretaudeau A."/>
        </authorList>
    </citation>
    <scope>NUCLEOTIDE SEQUENCE</scope>
    <source>
        <strain evidence="3">Rice</strain>
        <tissue evidence="3">Whole body</tissue>
    </source>
</reference>
<feature type="region of interest" description="Disordered" evidence="1">
    <location>
        <begin position="45"/>
        <end position="78"/>
    </location>
</feature>
<feature type="region of interest" description="Disordered" evidence="1">
    <location>
        <begin position="108"/>
        <end position="143"/>
    </location>
</feature>
<gene>
    <name evidence="3" type="ORF">SFRICE_019786</name>
</gene>
<feature type="signal peptide" evidence="2">
    <location>
        <begin position="1"/>
        <end position="25"/>
    </location>
</feature>
<feature type="chain" id="PRO_5013547399" evidence="2">
    <location>
        <begin position="26"/>
        <end position="358"/>
    </location>
</feature>
<accession>A0A2H1WUR1</accession>
<organism evidence="3">
    <name type="scientific">Spodoptera frugiperda</name>
    <name type="common">Fall armyworm</name>
    <dbReference type="NCBI Taxonomy" id="7108"/>
    <lineage>
        <taxon>Eukaryota</taxon>
        <taxon>Metazoa</taxon>
        <taxon>Ecdysozoa</taxon>
        <taxon>Arthropoda</taxon>
        <taxon>Hexapoda</taxon>
        <taxon>Insecta</taxon>
        <taxon>Pterygota</taxon>
        <taxon>Neoptera</taxon>
        <taxon>Endopterygota</taxon>
        <taxon>Lepidoptera</taxon>
        <taxon>Glossata</taxon>
        <taxon>Ditrysia</taxon>
        <taxon>Noctuoidea</taxon>
        <taxon>Noctuidae</taxon>
        <taxon>Amphipyrinae</taxon>
        <taxon>Spodoptera</taxon>
    </lineage>
</organism>
<evidence type="ECO:0000256" key="2">
    <source>
        <dbReference type="SAM" id="SignalP"/>
    </source>
</evidence>
<sequence>MPATSPATKLGGGLLLAAAARLACSSSPANRSRFLARDPAHALRERSSAAAAAEATPLTPPVAPPKRAARAPGAPNRVRCQKTSPWCTLVRVGVAIACSELLDGAEEPKMGSGGGGLCADTWPAPPRGRHSARLSEPSRERGGEARTVLVVHSPCQRAASGHKMSSIATVDIVIREEVMFMFYDSERNECLGLIARTARKITSIKNSSNTKFWCAARMRRGQVSLARLQLLQQRAREALVPVGRRWTRLASPTHGPQIGREPDPCVRRVAFRARHKEPSDHHRWGPVAADYVKGYRGFGWSRRRNGVVFSHSMKRQCKVEWMDMQHPESQWFLYGPLLVQGAIVIRAGWRQQETGHVH</sequence>
<name>A0A2H1WUR1_SPOFR</name>
<evidence type="ECO:0000313" key="3">
    <source>
        <dbReference type="EMBL" id="SOQ56706.1"/>
    </source>
</evidence>
<dbReference type="EMBL" id="ODYU01011145">
    <property type="protein sequence ID" value="SOQ56706.1"/>
    <property type="molecule type" value="Genomic_DNA"/>
</dbReference>
<feature type="compositionally biased region" description="Low complexity" evidence="1">
    <location>
        <begin position="48"/>
        <end position="57"/>
    </location>
</feature>
<dbReference type="AlphaFoldDB" id="A0A2H1WUR1"/>
<protein>
    <submittedName>
        <fullName evidence="3">SFRICE_019786</fullName>
    </submittedName>
</protein>
<keyword evidence="2" id="KW-0732">Signal</keyword>
<proteinExistence type="predicted"/>